<dbReference type="OrthoDB" id="3360643at2759"/>
<dbReference type="EMBL" id="KI669510">
    <property type="protein sequence ID" value="OCF32239.1"/>
    <property type="molecule type" value="Genomic_DNA"/>
</dbReference>
<protein>
    <submittedName>
        <fullName evidence="2">Uncharacterized protein</fullName>
    </submittedName>
</protein>
<organism evidence="2 3">
    <name type="scientific">Kwoniella heveanensis BCC8398</name>
    <dbReference type="NCBI Taxonomy" id="1296120"/>
    <lineage>
        <taxon>Eukaryota</taxon>
        <taxon>Fungi</taxon>
        <taxon>Dikarya</taxon>
        <taxon>Basidiomycota</taxon>
        <taxon>Agaricomycotina</taxon>
        <taxon>Tremellomycetes</taxon>
        <taxon>Tremellales</taxon>
        <taxon>Cryptococcaceae</taxon>
        <taxon>Kwoniella</taxon>
    </lineage>
</organism>
<evidence type="ECO:0000313" key="2">
    <source>
        <dbReference type="EMBL" id="OCF32239.1"/>
    </source>
</evidence>
<keyword evidence="1" id="KW-0732">Signal</keyword>
<reference evidence="2 3" key="1">
    <citation type="submission" date="2013-07" db="EMBL/GenBank/DDBJ databases">
        <title>The Genome Sequence of Cryptococcus heveanensis BCC8398.</title>
        <authorList>
            <consortium name="The Broad Institute Genome Sequencing Platform"/>
            <person name="Cuomo C."/>
            <person name="Litvintseva A."/>
            <person name="Chen Y."/>
            <person name="Heitman J."/>
            <person name="Sun S."/>
            <person name="Springer D."/>
            <person name="Dromer F."/>
            <person name="Young S.K."/>
            <person name="Zeng Q."/>
            <person name="Gargeya S."/>
            <person name="Fitzgerald M."/>
            <person name="Abouelleil A."/>
            <person name="Alvarado L."/>
            <person name="Berlin A.M."/>
            <person name="Chapman S.B."/>
            <person name="Dewar J."/>
            <person name="Goldberg J."/>
            <person name="Griggs A."/>
            <person name="Gujja S."/>
            <person name="Hansen M."/>
            <person name="Howarth C."/>
            <person name="Imamovic A."/>
            <person name="Larimer J."/>
            <person name="McCowan C."/>
            <person name="Murphy C."/>
            <person name="Pearson M."/>
            <person name="Priest M."/>
            <person name="Roberts A."/>
            <person name="Saif S."/>
            <person name="Shea T."/>
            <person name="Sykes S."/>
            <person name="Wortman J."/>
            <person name="Nusbaum C."/>
            <person name="Birren B."/>
        </authorList>
    </citation>
    <scope>NUCLEOTIDE SEQUENCE [LARGE SCALE GENOMIC DNA]</scope>
    <source>
        <strain evidence="2 3">BCC8398</strain>
    </source>
</reference>
<reference evidence="3" key="2">
    <citation type="submission" date="2013-12" db="EMBL/GenBank/DDBJ databases">
        <title>Evolution of pathogenesis and genome organization in the Tremellales.</title>
        <authorList>
            <person name="Cuomo C."/>
            <person name="Litvintseva A."/>
            <person name="Heitman J."/>
            <person name="Chen Y."/>
            <person name="Sun S."/>
            <person name="Springer D."/>
            <person name="Dromer F."/>
            <person name="Young S."/>
            <person name="Zeng Q."/>
            <person name="Chapman S."/>
            <person name="Gujja S."/>
            <person name="Saif S."/>
            <person name="Birren B."/>
        </authorList>
    </citation>
    <scope>NUCLEOTIDE SEQUENCE [LARGE SCALE GENOMIC DNA]</scope>
    <source>
        <strain evidence="3">BCC8398</strain>
    </source>
</reference>
<evidence type="ECO:0000313" key="3">
    <source>
        <dbReference type="Proteomes" id="UP000092666"/>
    </source>
</evidence>
<feature type="signal peptide" evidence="1">
    <location>
        <begin position="1"/>
        <end position="23"/>
    </location>
</feature>
<accession>A0A1B9GM91</accession>
<feature type="chain" id="PRO_5008627236" evidence="1">
    <location>
        <begin position="24"/>
        <end position="223"/>
    </location>
</feature>
<name>A0A1B9GM91_9TREE</name>
<evidence type="ECO:0000256" key="1">
    <source>
        <dbReference type="SAM" id="SignalP"/>
    </source>
</evidence>
<gene>
    <name evidence="2" type="ORF">I316_06153</name>
</gene>
<dbReference type="Proteomes" id="UP000092666">
    <property type="component" value="Unassembled WGS sequence"/>
</dbReference>
<dbReference type="AlphaFoldDB" id="A0A1B9GM91"/>
<keyword evidence="3" id="KW-1185">Reference proteome</keyword>
<sequence>MLSLATLFAVAAGLASIAVPAQAADWHFLTYYPSQGEKFTRFSGEMVAPTLPKAGYYYLWPGLQDEAHTGVFQPVLDGKSGAWWFSPGWCCGNPSLSWGGGVSVGNGDKLSFDMALDANGTAYNANVGNERSGSSATNSLPLADKVFNQAVFAIELTGVAWDFGPLVFKNVVIESTGTDSGWCNSSPSNYNGATNYTISGVSATKADNKIICSIDSVILQNPI</sequence>
<proteinExistence type="predicted"/>
<dbReference type="STRING" id="1296120.A0A1B9GM91"/>